<sequence length="226" mass="25686">MIRSNGVRLLSSHLIRDSCKSIYEGVFHRTLDSGLWTLSRVIGGGGVAHGHGVNVNNRVLPNSSIRGSASLSRYHIYESYPSSSSLVKRKRKGRKGIDGVTDADFQKGFENWCKKHKATFSSEEDKQTTFNWFRKTYIYGREFPCAAAPPVHLKDIIDCIRRYGIHGDSKVKYEFLLERSRHPIYPPYLANYNMDDPSVVAEFHELEEVSKCNCPDCCTGRDLGQY</sequence>
<organism evidence="1">
    <name type="scientific">Medicago truncatula</name>
    <name type="common">Barrel medic</name>
    <name type="synonym">Medicago tribuloides</name>
    <dbReference type="NCBI Taxonomy" id="3880"/>
    <lineage>
        <taxon>Eukaryota</taxon>
        <taxon>Viridiplantae</taxon>
        <taxon>Streptophyta</taxon>
        <taxon>Embryophyta</taxon>
        <taxon>Tracheophyta</taxon>
        <taxon>Spermatophyta</taxon>
        <taxon>Magnoliopsida</taxon>
        <taxon>eudicotyledons</taxon>
        <taxon>Gunneridae</taxon>
        <taxon>Pentapetalae</taxon>
        <taxon>rosids</taxon>
        <taxon>fabids</taxon>
        <taxon>Fabales</taxon>
        <taxon>Fabaceae</taxon>
        <taxon>Papilionoideae</taxon>
        <taxon>50 kb inversion clade</taxon>
        <taxon>NPAAA clade</taxon>
        <taxon>Hologalegina</taxon>
        <taxon>IRL clade</taxon>
        <taxon>Trifolieae</taxon>
        <taxon>Medicago</taxon>
    </lineage>
</organism>
<dbReference type="AlphaFoldDB" id="A0A396IG53"/>
<proteinExistence type="predicted"/>
<gene>
    <name evidence="1" type="ORF">MtrunA17_Chr4g0070661</name>
</gene>
<dbReference type="EMBL" id="PSQE01000004">
    <property type="protein sequence ID" value="RHN64586.1"/>
    <property type="molecule type" value="Genomic_DNA"/>
</dbReference>
<name>A0A396IG53_MEDTR</name>
<reference evidence="1" key="1">
    <citation type="journal article" date="2018" name="Nat. Plants">
        <title>Whole-genome landscape of Medicago truncatula symbiotic genes.</title>
        <authorList>
            <person name="Pecrix Y."/>
            <person name="Gamas P."/>
            <person name="Carrere S."/>
        </authorList>
    </citation>
    <scope>NUCLEOTIDE SEQUENCE</scope>
    <source>
        <tissue evidence="1">Leaves</tissue>
    </source>
</reference>
<accession>A0A396IG53</accession>
<comment type="caution">
    <text evidence="1">The sequence shown here is derived from an EMBL/GenBank/DDBJ whole genome shotgun (WGS) entry which is preliminary data.</text>
</comment>
<evidence type="ECO:0000313" key="1">
    <source>
        <dbReference type="EMBL" id="RHN64586.1"/>
    </source>
</evidence>
<dbReference type="Proteomes" id="UP000265566">
    <property type="component" value="Chromosome 4"/>
</dbReference>
<dbReference type="Gramene" id="rna27414">
    <property type="protein sequence ID" value="RHN64586.1"/>
    <property type="gene ID" value="gene27414"/>
</dbReference>
<protein>
    <submittedName>
        <fullName evidence="1">Uncharacterized protein</fullName>
    </submittedName>
</protein>